<feature type="transmembrane region" description="Helical" evidence="1">
    <location>
        <begin position="82"/>
        <end position="102"/>
    </location>
</feature>
<protein>
    <submittedName>
        <fullName evidence="2">Uncharacterized protein</fullName>
    </submittedName>
</protein>
<sequence length="181" mass="18881">METFTAPSKMSRDMRRNGVTICALFGFGWFVGGAGVLGDGAGYWIGLAVAAAVSVALIVLVPRIESGRERPRELPKDWQRRYGIWIGFEVVLITAAVFLLRALDLADFLPGTIAVIVGAHFIPLAPAFDEPKYRWTGYAMIAAGLAGVAAGTGGVVLAGAVAGFGSAATLWATGAAVLKRG</sequence>
<dbReference type="Proteomes" id="UP001595712">
    <property type="component" value="Unassembled WGS sequence"/>
</dbReference>
<feature type="transmembrane region" description="Helical" evidence="1">
    <location>
        <begin position="43"/>
        <end position="61"/>
    </location>
</feature>
<keyword evidence="1" id="KW-1133">Transmembrane helix</keyword>
<name>A0ABV7Q2G5_9ACTN</name>
<keyword evidence="1" id="KW-0472">Membrane</keyword>
<reference evidence="3" key="1">
    <citation type="journal article" date="2019" name="Int. J. Syst. Evol. Microbiol.">
        <title>The Global Catalogue of Microorganisms (GCM) 10K type strain sequencing project: providing services to taxonomists for standard genome sequencing and annotation.</title>
        <authorList>
            <consortium name="The Broad Institute Genomics Platform"/>
            <consortium name="The Broad Institute Genome Sequencing Center for Infectious Disease"/>
            <person name="Wu L."/>
            <person name="Ma J."/>
        </authorList>
    </citation>
    <scope>NUCLEOTIDE SEQUENCE [LARGE SCALE GENOMIC DNA]</scope>
    <source>
        <strain evidence="3">CGMCC 4.7396</strain>
    </source>
</reference>
<feature type="transmembrane region" description="Helical" evidence="1">
    <location>
        <begin position="108"/>
        <end position="128"/>
    </location>
</feature>
<evidence type="ECO:0000313" key="3">
    <source>
        <dbReference type="Proteomes" id="UP001595712"/>
    </source>
</evidence>
<accession>A0ABV7Q2G5</accession>
<dbReference type="RefSeq" id="WP_387975881.1">
    <property type="nucleotide sequence ID" value="NZ_JBHRWO010000010.1"/>
</dbReference>
<organism evidence="2 3">
    <name type="scientific">Glycomyces rhizosphaerae</name>
    <dbReference type="NCBI Taxonomy" id="2054422"/>
    <lineage>
        <taxon>Bacteria</taxon>
        <taxon>Bacillati</taxon>
        <taxon>Actinomycetota</taxon>
        <taxon>Actinomycetes</taxon>
        <taxon>Glycomycetales</taxon>
        <taxon>Glycomycetaceae</taxon>
        <taxon>Glycomyces</taxon>
    </lineage>
</organism>
<keyword evidence="3" id="KW-1185">Reference proteome</keyword>
<evidence type="ECO:0000313" key="2">
    <source>
        <dbReference type="EMBL" id="MFC3493473.1"/>
    </source>
</evidence>
<comment type="caution">
    <text evidence="2">The sequence shown here is derived from an EMBL/GenBank/DDBJ whole genome shotgun (WGS) entry which is preliminary data.</text>
</comment>
<gene>
    <name evidence="2" type="ORF">ACFO8M_13400</name>
</gene>
<dbReference type="EMBL" id="JBHRWO010000010">
    <property type="protein sequence ID" value="MFC3493473.1"/>
    <property type="molecule type" value="Genomic_DNA"/>
</dbReference>
<feature type="transmembrane region" description="Helical" evidence="1">
    <location>
        <begin position="18"/>
        <end position="37"/>
    </location>
</feature>
<keyword evidence="1" id="KW-0812">Transmembrane</keyword>
<evidence type="ECO:0000256" key="1">
    <source>
        <dbReference type="SAM" id="Phobius"/>
    </source>
</evidence>
<proteinExistence type="predicted"/>